<protein>
    <submittedName>
        <fullName evidence="2">Uncharacterized protein</fullName>
    </submittedName>
</protein>
<dbReference type="OrthoDB" id="3105622at2759"/>
<feature type="transmembrane region" description="Helical" evidence="1">
    <location>
        <begin position="12"/>
        <end position="28"/>
    </location>
</feature>
<keyword evidence="1" id="KW-0472">Membrane</keyword>
<dbReference type="Proteomes" id="UP000559256">
    <property type="component" value="Unassembled WGS sequence"/>
</dbReference>
<proteinExistence type="predicted"/>
<accession>A0A8H5CFF8</accession>
<dbReference type="AlphaFoldDB" id="A0A8H5CFF8"/>
<dbReference type="EMBL" id="JAACJM010000173">
    <property type="protein sequence ID" value="KAF5340800.1"/>
    <property type="molecule type" value="Genomic_DNA"/>
</dbReference>
<sequence length="243" mass="27693">MSLLKQIGFVRILYLFIVAYGALLQYNYPFTDLPVSDSLKESFKAQANSIVRWEGLYGIGFILFVVSAITIILFFRTIILIAMHFRPAFKAKVEEHREARRTRLQALKESDELPKRSKRAITIDWIVSLLACVGLIVNDAVFNRSEETSFLESATTRILRNASLMAVAFAIEIPFLFIFVLVAAAIKVYRARRGQIRLEGNEELMIGTGAEEQMTQVTTFNHGLEEKLIEFDEGVEKMSEKMQ</sequence>
<evidence type="ECO:0000256" key="1">
    <source>
        <dbReference type="SAM" id="Phobius"/>
    </source>
</evidence>
<keyword evidence="3" id="KW-1185">Reference proteome</keyword>
<gene>
    <name evidence="2" type="ORF">D9758_017646</name>
</gene>
<organism evidence="2 3">
    <name type="scientific">Tetrapyrgos nigripes</name>
    <dbReference type="NCBI Taxonomy" id="182062"/>
    <lineage>
        <taxon>Eukaryota</taxon>
        <taxon>Fungi</taxon>
        <taxon>Dikarya</taxon>
        <taxon>Basidiomycota</taxon>
        <taxon>Agaricomycotina</taxon>
        <taxon>Agaricomycetes</taxon>
        <taxon>Agaricomycetidae</taxon>
        <taxon>Agaricales</taxon>
        <taxon>Marasmiineae</taxon>
        <taxon>Marasmiaceae</taxon>
        <taxon>Tetrapyrgos</taxon>
    </lineage>
</organism>
<feature type="transmembrane region" description="Helical" evidence="1">
    <location>
        <begin position="162"/>
        <end position="186"/>
    </location>
</feature>
<reference evidence="2 3" key="1">
    <citation type="journal article" date="2020" name="ISME J.">
        <title>Uncovering the hidden diversity of litter-decomposition mechanisms in mushroom-forming fungi.</title>
        <authorList>
            <person name="Floudas D."/>
            <person name="Bentzer J."/>
            <person name="Ahren D."/>
            <person name="Johansson T."/>
            <person name="Persson P."/>
            <person name="Tunlid A."/>
        </authorList>
    </citation>
    <scope>NUCLEOTIDE SEQUENCE [LARGE SCALE GENOMIC DNA]</scope>
    <source>
        <strain evidence="2 3">CBS 291.85</strain>
    </source>
</reference>
<evidence type="ECO:0000313" key="2">
    <source>
        <dbReference type="EMBL" id="KAF5340800.1"/>
    </source>
</evidence>
<feature type="transmembrane region" description="Helical" evidence="1">
    <location>
        <begin position="123"/>
        <end position="142"/>
    </location>
</feature>
<keyword evidence="1" id="KW-1133">Transmembrane helix</keyword>
<keyword evidence="1" id="KW-0812">Transmembrane</keyword>
<evidence type="ECO:0000313" key="3">
    <source>
        <dbReference type="Proteomes" id="UP000559256"/>
    </source>
</evidence>
<name>A0A8H5CFF8_9AGAR</name>
<comment type="caution">
    <text evidence="2">The sequence shown here is derived from an EMBL/GenBank/DDBJ whole genome shotgun (WGS) entry which is preliminary data.</text>
</comment>
<feature type="transmembrane region" description="Helical" evidence="1">
    <location>
        <begin position="56"/>
        <end position="82"/>
    </location>
</feature>